<keyword evidence="6" id="KW-0805">Transcription regulation</keyword>
<feature type="region of interest" description="Disordered" evidence="11">
    <location>
        <begin position="858"/>
        <end position="889"/>
    </location>
</feature>
<evidence type="ECO:0000256" key="10">
    <source>
        <dbReference type="PROSITE-ProRule" id="PRU00042"/>
    </source>
</evidence>
<dbReference type="SUPFAM" id="SSF57667">
    <property type="entry name" value="beta-beta-alpha zinc fingers"/>
    <property type="match status" value="3"/>
</dbReference>
<evidence type="ECO:0000256" key="5">
    <source>
        <dbReference type="ARBA" id="ARBA00022833"/>
    </source>
</evidence>
<sequence length="1422" mass="157930">KHQELQLQQQKQQELLIQQQKQQELQCQIQKQQELERQQQKQQELLIQQQKQQELQRQIQKQQELERQQQKQQELLIQQQKQQELQRQLQHQQELQRQQQQQQELQRQQQKQQELQRQKQQELQRQKQQQRELKQQQRELKRQKQQQQKEELKQQRHQHQMMLKKQALLQQMNLMSEYCQEQGLHSGLKTMHDIQQQLNAQRLQPPQPAAAPPPPPPPHQQPGYVSNQQFIQELHQQQMAMRLEKHYQMIQQCFYPSPLSETSTPPPSVHPSSLPTMQPAVVAPTAVRPKMCVKQAPMLNFVRRDSSTGSGSTSTKNNTLSVDKQSPEKVKPPREPLTAVPAPVEPKEQQEKKRPNVDSIKHPVPVRPMQVAETGPHADVAPATVLRSLPTPVQTAAIRVAVEAQSQPKQPTQQQQPAVQQQIQPVEPPPTTVLLTQLKQEPVSEELEEQERNSPMPGEALAPVVLPPPSVPTSPLPTTPIDVDTKPTIVAEVLTPIEAATPAATIDASIPVAVAEKSVPVVASTAETTSNRLDDNVTEGPRKQQNQEATTVQEERNDQTAVPSDESSTVVPADQLPTHEAEGSNTVDVAVENKTEQIVSPPPVRETIDEEQHTAEVNGRSNLREEINVQTALPAEETEQKSVAREGSVVSGDSGESSASSSSTEEATSSVVERVAKQSTELVAVVAGTEKESSPASDSGIESVNESGTINVPKRPRGRPKSSVSFTAALPKDDKIVPQVKEEKEQTCRLTRRRSVHISLHNEKVGEQVESDVTDNRAVGKRAVRTSRKPSVKAKEAAESAKVEHSADGAISNEPAIKCTKCEMCFKTELWYKKHVLNVHGLQESGSSTTNQALSPDVLEASEPPSTTETTTHTALTNGDACSSEKEPLSTIVSLEEADVSLQNGHVEEAVQHSAPVDDARPSKLDVTSPSTGRKRKLSAHSEQQQVPIAENSETACSSELAAEQEELALPPLAKVKVEHHPRVSGAHMRNTAAEEDETESEATSTPSPTLKKVGEDQSEKPLTSSAVTKEENPDPDDLDKLTPFEAAKISELRSEMTGETHYTCTICGGQFADKTVIREHLGTVHAAIKKRSCEYCGRTFVQTGDLTRHVRIHTGHRPFKCPFDDCGFAFISSGDLHKHVRRHTQHPTPKPHVCDQCGKDFERSYDLKRHKTMHEKSDPNFKGITCGVCGKVFARRDQFRAHTYRHIGYRPYQCEICGKAFADPSNFSKHARLHEMDGVEVVCHFCGRLFKSKGAISKHIFHCQQKTEPWKVGGGGSMKPEGDRKEKKVGKEEEKKSRRVGVAVGYGKDAGGTGVMLVKPKQENLADESMDENQLPSASVAAMNGSGRTKQQKQQQARKRKKRRERTPSSSEDDDDDDDSGDDFVGPSASELYGTSELGGGVVIKRERRSRASGIGVASEA</sequence>
<accession>A0A182PW64</accession>
<dbReference type="STRING" id="199890.A0A182PW64"/>
<feature type="region of interest" description="Disordered" evidence="11">
    <location>
        <begin position="1342"/>
        <end position="1422"/>
    </location>
</feature>
<dbReference type="InterPro" id="IPR036236">
    <property type="entry name" value="Znf_C2H2_sf"/>
</dbReference>
<feature type="compositionally biased region" description="Polar residues" evidence="11">
    <location>
        <begin position="941"/>
        <end position="958"/>
    </location>
</feature>
<feature type="region of interest" description="Disordered" evidence="11">
    <location>
        <begin position="912"/>
        <end position="961"/>
    </location>
</feature>
<evidence type="ECO:0000259" key="12">
    <source>
        <dbReference type="PROSITE" id="PS50157"/>
    </source>
</evidence>
<proteinExistence type="predicted"/>
<evidence type="ECO:0000256" key="1">
    <source>
        <dbReference type="ARBA" id="ARBA00004123"/>
    </source>
</evidence>
<evidence type="ECO:0000256" key="3">
    <source>
        <dbReference type="ARBA" id="ARBA00022737"/>
    </source>
</evidence>
<dbReference type="GO" id="GO:0008270">
    <property type="term" value="F:zinc ion binding"/>
    <property type="evidence" value="ECO:0007669"/>
    <property type="project" value="UniProtKB-KW"/>
</dbReference>
<keyword evidence="14" id="KW-1185">Reference proteome</keyword>
<feature type="compositionally biased region" description="Acidic residues" evidence="11">
    <location>
        <begin position="1372"/>
        <end position="1383"/>
    </location>
</feature>
<keyword evidence="5" id="KW-0862">Zinc</keyword>
<feature type="domain" description="C2H2-type" evidence="12">
    <location>
        <begin position="1213"/>
        <end position="1235"/>
    </location>
</feature>
<evidence type="ECO:0000256" key="2">
    <source>
        <dbReference type="ARBA" id="ARBA00022723"/>
    </source>
</evidence>
<feature type="compositionally biased region" description="Polar residues" evidence="11">
    <location>
        <begin position="694"/>
        <end position="710"/>
    </location>
</feature>
<feature type="domain" description="C2H2-type" evidence="12">
    <location>
        <begin position="1063"/>
        <end position="1091"/>
    </location>
</feature>
<feature type="region of interest" description="Disordered" evidence="11">
    <location>
        <begin position="980"/>
        <end position="1043"/>
    </location>
</feature>
<feature type="region of interest" description="Disordered" evidence="11">
    <location>
        <begin position="303"/>
        <end position="362"/>
    </location>
</feature>
<dbReference type="Gene3D" id="3.30.160.60">
    <property type="entry name" value="Classic Zinc Finger"/>
    <property type="match status" value="4"/>
</dbReference>
<dbReference type="PANTHER" id="PTHR16515:SF2">
    <property type="entry name" value="PR DOMAIN ZINC FINGER PROTEIN 4"/>
    <property type="match status" value="1"/>
</dbReference>
<dbReference type="PROSITE" id="PS50157">
    <property type="entry name" value="ZINC_FINGER_C2H2_2"/>
    <property type="match status" value="6"/>
</dbReference>
<dbReference type="FunFam" id="3.30.160.60:FF:000072">
    <property type="entry name" value="zinc finger protein 143 isoform X1"/>
    <property type="match status" value="1"/>
</dbReference>
<evidence type="ECO:0000256" key="8">
    <source>
        <dbReference type="ARBA" id="ARBA00023163"/>
    </source>
</evidence>
<feature type="compositionally biased region" description="Pro residues" evidence="11">
    <location>
        <begin position="205"/>
        <end position="220"/>
    </location>
</feature>
<feature type="domain" description="C2H2-type" evidence="12">
    <location>
        <begin position="1185"/>
        <end position="1212"/>
    </location>
</feature>
<dbReference type="VEuPathDB" id="VectorBase:AEPI011201"/>
<feature type="compositionally biased region" description="Basic and acidic residues" evidence="11">
    <location>
        <begin position="1029"/>
        <end position="1043"/>
    </location>
</feature>
<reference evidence="14" key="1">
    <citation type="submission" date="2013-03" db="EMBL/GenBank/DDBJ databases">
        <title>The Genome Sequence of Anopheles epiroticus epiroticus2.</title>
        <authorList>
            <consortium name="The Broad Institute Genomics Platform"/>
            <person name="Neafsey D.E."/>
            <person name="Howell P."/>
            <person name="Walker B."/>
            <person name="Young S.K."/>
            <person name="Zeng Q."/>
            <person name="Gargeya S."/>
            <person name="Fitzgerald M."/>
            <person name="Haas B."/>
            <person name="Abouelleil A."/>
            <person name="Allen A.W."/>
            <person name="Alvarado L."/>
            <person name="Arachchi H.M."/>
            <person name="Berlin A.M."/>
            <person name="Chapman S.B."/>
            <person name="Gainer-Dewar J."/>
            <person name="Goldberg J."/>
            <person name="Griggs A."/>
            <person name="Gujja S."/>
            <person name="Hansen M."/>
            <person name="Howarth C."/>
            <person name="Imamovic A."/>
            <person name="Ireland A."/>
            <person name="Larimer J."/>
            <person name="McCowan C."/>
            <person name="Murphy C."/>
            <person name="Pearson M."/>
            <person name="Poon T.W."/>
            <person name="Priest M."/>
            <person name="Roberts A."/>
            <person name="Saif S."/>
            <person name="Shea T."/>
            <person name="Sisk P."/>
            <person name="Sykes S."/>
            <person name="Wortman J."/>
            <person name="Nusbaum C."/>
            <person name="Birren B."/>
        </authorList>
    </citation>
    <scope>NUCLEOTIDE SEQUENCE [LARGE SCALE GENOMIC DNA]</scope>
    <source>
        <strain evidence="14">Epiroticus2</strain>
    </source>
</reference>
<evidence type="ECO:0000313" key="13">
    <source>
        <dbReference type="EnsemblMetazoa" id="AEPI011201-PA"/>
    </source>
</evidence>
<protein>
    <recommendedName>
        <fullName evidence="12">C2H2-type domain-containing protein</fullName>
    </recommendedName>
</protein>
<feature type="compositionally biased region" description="Basic residues" evidence="11">
    <location>
        <begin position="1357"/>
        <end position="1366"/>
    </location>
</feature>
<dbReference type="FunFam" id="3.30.160.60:FF:000325">
    <property type="entry name" value="ZFP90 zinc finger protein"/>
    <property type="match status" value="1"/>
</dbReference>
<keyword evidence="7" id="KW-0238">DNA-binding</keyword>
<keyword evidence="9" id="KW-0539">Nucleus</keyword>
<dbReference type="PANTHER" id="PTHR16515">
    <property type="entry name" value="PR DOMAIN ZINC FINGER PROTEIN"/>
    <property type="match status" value="1"/>
</dbReference>
<evidence type="ECO:0000313" key="14">
    <source>
        <dbReference type="Proteomes" id="UP000075885"/>
    </source>
</evidence>
<feature type="region of interest" description="Disordered" evidence="11">
    <location>
        <begin position="525"/>
        <end position="601"/>
    </location>
</feature>
<feature type="compositionally biased region" description="Polar residues" evidence="11">
    <location>
        <begin position="559"/>
        <end position="570"/>
    </location>
</feature>
<evidence type="ECO:0000256" key="6">
    <source>
        <dbReference type="ARBA" id="ARBA00023015"/>
    </source>
</evidence>
<evidence type="ECO:0000256" key="9">
    <source>
        <dbReference type="ARBA" id="ARBA00023242"/>
    </source>
</evidence>
<evidence type="ECO:0000256" key="7">
    <source>
        <dbReference type="ARBA" id="ARBA00023125"/>
    </source>
</evidence>
<feature type="region of interest" description="Disordered" evidence="11">
    <location>
        <begin position="404"/>
        <end position="423"/>
    </location>
</feature>
<keyword evidence="8" id="KW-0804">Transcription</keyword>
<feature type="compositionally biased region" description="Polar residues" evidence="11">
    <location>
        <begin position="543"/>
        <end position="552"/>
    </location>
</feature>
<dbReference type="FunFam" id="3.30.160.60:FF:000446">
    <property type="entry name" value="Zinc finger protein"/>
    <property type="match status" value="1"/>
</dbReference>
<feature type="region of interest" description="Disordered" evidence="11">
    <location>
        <begin position="441"/>
        <end position="462"/>
    </location>
</feature>
<feature type="region of interest" description="Disordered" evidence="11">
    <location>
        <begin position="631"/>
        <end position="674"/>
    </location>
</feature>
<dbReference type="GO" id="GO:0005634">
    <property type="term" value="C:nucleus"/>
    <property type="evidence" value="ECO:0007669"/>
    <property type="project" value="UniProtKB-SubCell"/>
</dbReference>
<feature type="domain" description="C2H2-type" evidence="12">
    <location>
        <begin position="1092"/>
        <end position="1119"/>
    </location>
</feature>
<feature type="domain" description="C2H2-type" evidence="12">
    <location>
        <begin position="1120"/>
        <end position="1152"/>
    </location>
</feature>
<feature type="compositionally biased region" description="Low complexity" evidence="11">
    <location>
        <begin position="405"/>
        <end position="423"/>
    </location>
</feature>
<keyword evidence="2" id="KW-0479">Metal-binding</keyword>
<feature type="region of interest" description="Disordered" evidence="11">
    <location>
        <begin position="687"/>
        <end position="725"/>
    </location>
</feature>
<feature type="compositionally biased region" description="Basic and acidic residues" evidence="11">
    <location>
        <begin position="912"/>
        <end position="924"/>
    </location>
</feature>
<feature type="compositionally biased region" description="Basic and acidic residues" evidence="11">
    <location>
        <begin position="345"/>
        <end position="361"/>
    </location>
</feature>
<dbReference type="EnsemblMetazoa" id="AEPI011201-RA">
    <property type="protein sequence ID" value="AEPI011201-PA"/>
    <property type="gene ID" value="AEPI011201"/>
</dbReference>
<feature type="compositionally biased region" description="Basic and acidic residues" evidence="11">
    <location>
        <begin position="1281"/>
        <end position="1297"/>
    </location>
</feature>
<evidence type="ECO:0000256" key="11">
    <source>
        <dbReference type="SAM" id="MobiDB-lite"/>
    </source>
</evidence>
<feature type="region of interest" description="Disordered" evidence="11">
    <location>
        <begin position="202"/>
        <end position="224"/>
    </location>
</feature>
<feature type="region of interest" description="Disordered" evidence="11">
    <location>
        <begin position="1270"/>
        <end position="1306"/>
    </location>
</feature>
<dbReference type="Pfam" id="PF00096">
    <property type="entry name" value="zf-C2H2"/>
    <property type="match status" value="5"/>
</dbReference>
<dbReference type="InterPro" id="IPR013087">
    <property type="entry name" value="Znf_C2H2_type"/>
</dbReference>
<organism evidence="13 14">
    <name type="scientific">Anopheles epiroticus</name>
    <dbReference type="NCBI Taxonomy" id="199890"/>
    <lineage>
        <taxon>Eukaryota</taxon>
        <taxon>Metazoa</taxon>
        <taxon>Ecdysozoa</taxon>
        <taxon>Arthropoda</taxon>
        <taxon>Hexapoda</taxon>
        <taxon>Insecta</taxon>
        <taxon>Pterygota</taxon>
        <taxon>Neoptera</taxon>
        <taxon>Endopterygota</taxon>
        <taxon>Diptera</taxon>
        <taxon>Nematocera</taxon>
        <taxon>Culicoidea</taxon>
        <taxon>Culicidae</taxon>
        <taxon>Anophelinae</taxon>
        <taxon>Anopheles</taxon>
    </lineage>
</organism>
<comment type="subcellular location">
    <subcellularLocation>
        <location evidence="1">Nucleus</location>
    </subcellularLocation>
</comment>
<evidence type="ECO:0000256" key="4">
    <source>
        <dbReference type="ARBA" id="ARBA00022771"/>
    </source>
</evidence>
<name>A0A182PW64_9DIPT</name>
<feature type="compositionally biased region" description="Basic and acidic residues" evidence="11">
    <location>
        <begin position="126"/>
        <end position="154"/>
    </location>
</feature>
<feature type="compositionally biased region" description="Basic and acidic residues" evidence="11">
    <location>
        <begin position="325"/>
        <end position="334"/>
    </location>
</feature>
<feature type="compositionally biased region" description="Low complexity" evidence="11">
    <location>
        <begin position="645"/>
        <end position="673"/>
    </location>
</feature>
<feature type="compositionally biased region" description="Low complexity" evidence="11">
    <location>
        <begin position="859"/>
        <end position="877"/>
    </location>
</feature>
<dbReference type="PROSITE" id="PS00028">
    <property type="entry name" value="ZINC_FINGER_C2H2_1"/>
    <property type="match status" value="7"/>
</dbReference>
<reference evidence="13" key="2">
    <citation type="submission" date="2020-05" db="UniProtKB">
        <authorList>
            <consortium name="EnsemblMetazoa"/>
        </authorList>
    </citation>
    <scope>IDENTIFICATION</scope>
    <source>
        <strain evidence="13">Epiroticus2</strain>
    </source>
</reference>
<keyword evidence="4 10" id="KW-0863">Zinc-finger</keyword>
<dbReference type="SMART" id="SM00355">
    <property type="entry name" value="ZnF_C2H2"/>
    <property type="match status" value="8"/>
</dbReference>
<feature type="region of interest" description="Disordered" evidence="11">
    <location>
        <begin position="126"/>
        <end position="163"/>
    </location>
</feature>
<dbReference type="FunFam" id="3.30.160.60:FF:000110">
    <property type="entry name" value="Zinc finger protein-like"/>
    <property type="match status" value="1"/>
</dbReference>
<dbReference type="InterPro" id="IPR050331">
    <property type="entry name" value="Zinc_finger"/>
</dbReference>
<dbReference type="GO" id="GO:0003677">
    <property type="term" value="F:DNA binding"/>
    <property type="evidence" value="ECO:0007669"/>
    <property type="project" value="UniProtKB-KW"/>
</dbReference>
<dbReference type="GO" id="GO:0010468">
    <property type="term" value="P:regulation of gene expression"/>
    <property type="evidence" value="ECO:0007669"/>
    <property type="project" value="TreeGrafter"/>
</dbReference>
<dbReference type="Proteomes" id="UP000075885">
    <property type="component" value="Unassembled WGS sequence"/>
</dbReference>
<keyword evidence="3" id="KW-0677">Repeat</keyword>
<feature type="domain" description="C2H2-type" evidence="12">
    <location>
        <begin position="1153"/>
        <end position="1180"/>
    </location>
</feature>